<keyword evidence="6" id="KW-0805">Transcription regulation</keyword>
<dbReference type="InterPro" id="IPR036236">
    <property type="entry name" value="Znf_C2H2_sf"/>
</dbReference>
<dbReference type="Pfam" id="PF00096">
    <property type="entry name" value="zf-C2H2"/>
    <property type="match status" value="2"/>
</dbReference>
<dbReference type="Gene3D" id="3.30.160.60">
    <property type="entry name" value="Classic Zinc Finger"/>
    <property type="match status" value="4"/>
</dbReference>
<evidence type="ECO:0000256" key="2">
    <source>
        <dbReference type="ARBA" id="ARBA00022723"/>
    </source>
</evidence>
<protein>
    <submittedName>
        <fullName evidence="13">C2H2-type domain-containing protein</fullName>
    </submittedName>
</protein>
<dbReference type="PANTHER" id="PTHR24379:SF121">
    <property type="entry name" value="C2H2-TYPE DOMAIN-CONTAINING PROTEIN"/>
    <property type="match status" value="1"/>
</dbReference>
<dbReference type="InterPro" id="IPR013087">
    <property type="entry name" value="Znf_C2H2_type"/>
</dbReference>
<dbReference type="GO" id="GO:0008270">
    <property type="term" value="F:zinc ion binding"/>
    <property type="evidence" value="ECO:0007669"/>
    <property type="project" value="UniProtKB-KW"/>
</dbReference>
<keyword evidence="9" id="KW-0539">Nucleus</keyword>
<dbReference type="AlphaFoldDB" id="A0A915K493"/>
<reference evidence="13" key="1">
    <citation type="submission" date="2022-11" db="UniProtKB">
        <authorList>
            <consortium name="WormBaseParasite"/>
        </authorList>
    </citation>
    <scope>IDENTIFICATION</scope>
</reference>
<evidence type="ECO:0000313" key="13">
    <source>
        <dbReference type="WBParaSite" id="nRc.2.0.1.t33153-RA"/>
    </source>
</evidence>
<keyword evidence="3" id="KW-0677">Repeat</keyword>
<dbReference type="WBParaSite" id="nRc.2.0.1.t33153-RA">
    <property type="protein sequence ID" value="nRc.2.0.1.t33153-RA"/>
    <property type="gene ID" value="nRc.2.0.1.g33153"/>
</dbReference>
<dbReference type="SMART" id="SM00355">
    <property type="entry name" value="ZnF_C2H2"/>
    <property type="match status" value="4"/>
</dbReference>
<feature type="domain" description="C2H2-type" evidence="11">
    <location>
        <begin position="18"/>
        <end position="45"/>
    </location>
</feature>
<evidence type="ECO:0000256" key="1">
    <source>
        <dbReference type="ARBA" id="ARBA00004324"/>
    </source>
</evidence>
<name>A0A915K493_ROMCU</name>
<proteinExistence type="predicted"/>
<evidence type="ECO:0000256" key="7">
    <source>
        <dbReference type="ARBA" id="ARBA00023125"/>
    </source>
</evidence>
<dbReference type="FunFam" id="3.30.160.60:FF:000325">
    <property type="entry name" value="ZFP90 zinc finger protein"/>
    <property type="match status" value="1"/>
</dbReference>
<dbReference type="GO" id="GO:0016607">
    <property type="term" value="C:nuclear speck"/>
    <property type="evidence" value="ECO:0007669"/>
    <property type="project" value="UniProtKB-SubCell"/>
</dbReference>
<dbReference type="GO" id="GO:0003677">
    <property type="term" value="F:DNA binding"/>
    <property type="evidence" value="ECO:0007669"/>
    <property type="project" value="UniProtKB-KW"/>
</dbReference>
<evidence type="ECO:0000256" key="6">
    <source>
        <dbReference type="ARBA" id="ARBA00023015"/>
    </source>
</evidence>
<keyword evidence="2" id="KW-0479">Metal-binding</keyword>
<keyword evidence="4 10" id="KW-0863">Zinc-finger</keyword>
<dbReference type="PANTHER" id="PTHR24379">
    <property type="entry name" value="KRAB AND ZINC FINGER DOMAIN-CONTAINING"/>
    <property type="match status" value="1"/>
</dbReference>
<keyword evidence="7" id="KW-0238">DNA-binding</keyword>
<evidence type="ECO:0000256" key="3">
    <source>
        <dbReference type="ARBA" id="ARBA00022737"/>
    </source>
</evidence>
<feature type="domain" description="C2H2-type" evidence="11">
    <location>
        <begin position="46"/>
        <end position="73"/>
    </location>
</feature>
<evidence type="ECO:0000256" key="5">
    <source>
        <dbReference type="ARBA" id="ARBA00022833"/>
    </source>
</evidence>
<accession>A0A915K493</accession>
<keyword evidence="8" id="KW-0804">Transcription</keyword>
<evidence type="ECO:0000256" key="10">
    <source>
        <dbReference type="PROSITE-ProRule" id="PRU00042"/>
    </source>
</evidence>
<sequence length="283" mass="32580">MGSPMMDPSMMDPNAATHQCPTCYKVFVSTKGLQQHSIIHTDRKPFNCEICGKPFRFKSNLFEHRSIHTGDQPYVCPFCGKTCRLKGNLKKHLKTHVKEPEELDRAYEAVTGTHNLNIDDAEYYDDQDLENTPRIGHRRGDRRRSAFGRRSGKNKMILMLRQHGDESDGYPMALSDYPPLNEMMGDNYTMLDFGRAALNLSVERFECRLCELMFGSRGEMRLHAETAHNKSSPDSGYMWCDICLRPFDDPHAAEVHATYHKRVRMLVQTGEIVLNDNMLPVRY</sequence>
<organism evidence="12 13">
    <name type="scientific">Romanomermis culicivorax</name>
    <name type="common">Nematode worm</name>
    <dbReference type="NCBI Taxonomy" id="13658"/>
    <lineage>
        <taxon>Eukaryota</taxon>
        <taxon>Metazoa</taxon>
        <taxon>Ecdysozoa</taxon>
        <taxon>Nematoda</taxon>
        <taxon>Enoplea</taxon>
        <taxon>Dorylaimia</taxon>
        <taxon>Mermithida</taxon>
        <taxon>Mermithoidea</taxon>
        <taxon>Mermithidae</taxon>
        <taxon>Romanomermis</taxon>
    </lineage>
</organism>
<evidence type="ECO:0000256" key="9">
    <source>
        <dbReference type="ARBA" id="ARBA00023242"/>
    </source>
</evidence>
<evidence type="ECO:0000313" key="12">
    <source>
        <dbReference type="Proteomes" id="UP000887565"/>
    </source>
</evidence>
<evidence type="ECO:0000256" key="4">
    <source>
        <dbReference type="ARBA" id="ARBA00022771"/>
    </source>
</evidence>
<feature type="domain" description="C2H2-type" evidence="11">
    <location>
        <begin position="74"/>
        <end position="101"/>
    </location>
</feature>
<dbReference type="Proteomes" id="UP000887565">
    <property type="component" value="Unplaced"/>
</dbReference>
<evidence type="ECO:0000256" key="8">
    <source>
        <dbReference type="ARBA" id="ARBA00023163"/>
    </source>
</evidence>
<dbReference type="PROSITE" id="PS00028">
    <property type="entry name" value="ZINC_FINGER_C2H2_1"/>
    <property type="match status" value="5"/>
</dbReference>
<keyword evidence="12" id="KW-1185">Reference proteome</keyword>
<evidence type="ECO:0000259" key="11">
    <source>
        <dbReference type="PROSITE" id="PS50157"/>
    </source>
</evidence>
<dbReference type="PROSITE" id="PS50157">
    <property type="entry name" value="ZINC_FINGER_C2H2_2"/>
    <property type="match status" value="4"/>
</dbReference>
<keyword evidence="5" id="KW-0862">Zinc</keyword>
<dbReference type="SUPFAM" id="SSF57667">
    <property type="entry name" value="beta-beta-alpha zinc fingers"/>
    <property type="match status" value="2"/>
</dbReference>
<dbReference type="FunFam" id="3.30.160.60:FF:002484">
    <property type="entry name" value="Protein CBR-LSY-2"/>
    <property type="match status" value="1"/>
</dbReference>
<dbReference type="OMA" id="NITHACD"/>
<feature type="domain" description="C2H2-type" evidence="11">
    <location>
        <begin position="205"/>
        <end position="233"/>
    </location>
</feature>
<comment type="subcellular location">
    <subcellularLocation>
        <location evidence="1">Nucleus speckle</location>
    </subcellularLocation>
</comment>